<dbReference type="PANTHER" id="PTHR48207">
    <property type="entry name" value="SUCCINATE--HYDROXYMETHYLGLUTARATE COA-TRANSFERASE"/>
    <property type="match status" value="1"/>
</dbReference>
<evidence type="ECO:0000313" key="2">
    <source>
        <dbReference type="EMBL" id="AMN46256.1"/>
    </source>
</evidence>
<sequence>MNDASLPIVPASGGALEGLRIVELAQGVAGPFCGKLLADYGADVVKVEPPEKGDVTRSWGPFPSDQADVEKSGLFFFLNTNKRSVTLDINVAGDKERLLDLISRADVLIGSSRLRELQEQGLDYDSLARLNPKLVMISCTPYGQTGPYAEWNGYDLNAYHLSATGSRYCGLPDREPLENGTFTADFFGGFAAAAWGLGVVLGRDQVGGGQHVDCSSAEVLAALVVGSLNVGGYVQDSVFNRRTGQGMGLACPARIYPCQDGWVFIIALETRQWKGLCRAMGDPDWAMPELFHELHSRGENRDLIDPMVEKWTLGRSKNEIMEICQAHGCPATALYDMADLAGLPHLLERGYWTELEHPALGRVRTLGAAMRLPDCPGGPRLGAPLLGEHNAEIFAECRSAKAVSAVQVESACATKPQASSQLPLSGMRVANFGWGLVGPMVGQLLSFLGAEVYKIESNARIDFQRKVPPFHRGIPDPDRSIQNHACWAGNGSVTLDLKRPEAQELALKLVAKCDVAIENFSPGVLQRMNLGYEQLKSVRPDLIMVSMPAAGFTGPLHKLRTYGNSLACLAGLDSVTGYYDSSRPLGMETAPADMLGGVIGALAVLIAAYHRRRTGKGQHIECSQQEAFMHLIGPGFLDYVLNGRVAGPLGNRHPLQAAAPHGVFRCRGEDRWIALAVTTDEEWRGLVAALGNPAWAFAPELAELRGRLRDIDAIHMHLAAWTQGHDDYELAQLLQRHGVAATPVLNVADLLSDPHFRARSTFIEVMHPLGFTETIYGAYVKCSRSKPHVHPGPARGSDNERVFKGLLGLTEARYRELVERQIIY</sequence>
<organism evidence="2 3">
    <name type="scientific">Steroidobacter denitrificans</name>
    <dbReference type="NCBI Taxonomy" id="465721"/>
    <lineage>
        <taxon>Bacteria</taxon>
        <taxon>Pseudomonadati</taxon>
        <taxon>Pseudomonadota</taxon>
        <taxon>Gammaproteobacteria</taxon>
        <taxon>Steroidobacterales</taxon>
        <taxon>Steroidobacteraceae</taxon>
        <taxon>Steroidobacter</taxon>
    </lineage>
</organism>
<dbReference type="Proteomes" id="UP000070250">
    <property type="component" value="Chromosome"/>
</dbReference>
<dbReference type="KEGG" id="sdf:ACG33_03870"/>
<dbReference type="InterPro" id="IPR023606">
    <property type="entry name" value="CoA-Trfase_III_dom_1_sf"/>
</dbReference>
<reference evidence="2 3" key="1">
    <citation type="submission" date="2015-06" db="EMBL/GenBank/DDBJ databases">
        <title>A Comprehensive Approach to Explore the Metabolic and Phylogenetic Diversity of Bacterial Steroid Degradation in the Environment: Testosterone as an Example.</title>
        <authorList>
            <person name="Yang F.-C."/>
            <person name="Chen Y.-L."/>
            <person name="Yu C.-P."/>
            <person name="Tang S.-L."/>
            <person name="Wang P.-H."/>
            <person name="Ismail W."/>
            <person name="Wang C.-H."/>
            <person name="Yang C.-Y."/>
            <person name="Chiang Y.-R."/>
        </authorList>
    </citation>
    <scope>NUCLEOTIDE SEQUENCE [LARGE SCALE GENOMIC DNA]</scope>
    <source>
        <strain evidence="2 3">DSM 18526</strain>
    </source>
</reference>
<dbReference type="InterPro" id="IPR003673">
    <property type="entry name" value="CoA-Trfase_fam_III"/>
</dbReference>
<evidence type="ECO:0000256" key="1">
    <source>
        <dbReference type="ARBA" id="ARBA00022679"/>
    </source>
</evidence>
<dbReference type="AlphaFoldDB" id="A0A127F742"/>
<dbReference type="GO" id="GO:0008410">
    <property type="term" value="F:CoA-transferase activity"/>
    <property type="evidence" value="ECO:0007669"/>
    <property type="project" value="TreeGrafter"/>
</dbReference>
<protein>
    <submittedName>
        <fullName evidence="2">Uncharacterized protein</fullName>
    </submittedName>
</protein>
<keyword evidence="3" id="KW-1185">Reference proteome</keyword>
<gene>
    <name evidence="2" type="ORF">ACG33_03870</name>
</gene>
<dbReference type="SUPFAM" id="SSF89796">
    <property type="entry name" value="CoA-transferase family III (CaiB/BaiF)"/>
    <property type="match status" value="2"/>
</dbReference>
<dbReference type="Gene3D" id="3.30.1540.10">
    <property type="entry name" value="formyl-coa transferase, domain 3"/>
    <property type="match status" value="2"/>
</dbReference>
<dbReference type="OrthoDB" id="9058532at2"/>
<dbReference type="Pfam" id="PF02515">
    <property type="entry name" value="CoA_transf_3"/>
    <property type="match status" value="2"/>
</dbReference>
<dbReference type="PANTHER" id="PTHR48207:SF3">
    <property type="entry name" value="SUCCINATE--HYDROXYMETHYLGLUTARATE COA-TRANSFERASE"/>
    <property type="match status" value="1"/>
</dbReference>
<dbReference type="STRING" id="465721.ACG33_03870"/>
<dbReference type="Gene3D" id="3.40.50.10540">
    <property type="entry name" value="Crotonobetainyl-coa:carnitine coa-transferase, domain 1"/>
    <property type="match status" value="2"/>
</dbReference>
<evidence type="ECO:0000313" key="3">
    <source>
        <dbReference type="Proteomes" id="UP000070250"/>
    </source>
</evidence>
<accession>A0A127F742</accession>
<dbReference type="EMBL" id="CP011971">
    <property type="protein sequence ID" value="AMN46256.1"/>
    <property type="molecule type" value="Genomic_DNA"/>
</dbReference>
<name>A0A127F742_STEDE</name>
<dbReference type="InterPro" id="IPR044855">
    <property type="entry name" value="CoA-Trfase_III_dom3_sf"/>
</dbReference>
<keyword evidence="1" id="KW-0808">Transferase</keyword>
<proteinExistence type="predicted"/>
<dbReference type="InterPro" id="IPR050483">
    <property type="entry name" value="CoA-transferase_III_domain"/>
</dbReference>